<evidence type="ECO:0008006" key="8">
    <source>
        <dbReference type="Google" id="ProtNLM"/>
    </source>
</evidence>
<dbReference type="ESTHER" id="emeni-q5avd3">
    <property type="family name" value="LIDHydrolase"/>
</dbReference>
<name>Q5AVD3_EMENI</name>
<comment type="similarity">
    <text evidence="2">Belongs to the AB hydrolase superfamily. LDAH family.</text>
</comment>
<dbReference type="GO" id="GO:0019915">
    <property type="term" value="P:lipid storage"/>
    <property type="evidence" value="ECO:0000318"/>
    <property type="project" value="GO_Central"/>
</dbReference>
<keyword evidence="3" id="KW-0551">Lipid droplet</keyword>
<evidence type="ECO:0000256" key="5">
    <source>
        <dbReference type="SAM" id="SignalP"/>
    </source>
</evidence>
<dbReference type="InParanoid" id="Q5AVD3"/>
<dbReference type="KEGG" id="ani:ANIA_07747"/>
<dbReference type="GO" id="GO:0016298">
    <property type="term" value="F:lipase activity"/>
    <property type="evidence" value="ECO:0007669"/>
    <property type="project" value="InterPro"/>
</dbReference>
<dbReference type="OrthoDB" id="448051at2759"/>
<dbReference type="Gene3D" id="3.40.50.1820">
    <property type="entry name" value="alpha/beta hydrolase"/>
    <property type="match status" value="1"/>
</dbReference>
<evidence type="ECO:0000256" key="1">
    <source>
        <dbReference type="ARBA" id="ARBA00004502"/>
    </source>
</evidence>
<dbReference type="Proteomes" id="UP000000560">
    <property type="component" value="Chromosome IV"/>
</dbReference>
<dbReference type="Pfam" id="PF10230">
    <property type="entry name" value="LIDHydrolase"/>
    <property type="match status" value="1"/>
</dbReference>
<proteinExistence type="inferred from homology"/>
<keyword evidence="5" id="KW-0732">Signal</keyword>
<dbReference type="FunFam" id="3.40.50.1820:FF:000546">
    <property type="entry name" value="Uncharacterized protein"/>
    <property type="match status" value="1"/>
</dbReference>
<dbReference type="eggNOG" id="KOG3975">
    <property type="taxonomic scope" value="Eukaryota"/>
</dbReference>
<dbReference type="PANTHER" id="PTHR13390">
    <property type="entry name" value="LIPASE"/>
    <property type="match status" value="1"/>
</dbReference>
<dbReference type="PANTHER" id="PTHR13390:SF0">
    <property type="entry name" value="LIPID DROPLET-ASSOCIATED HYDROLASE"/>
    <property type="match status" value="1"/>
</dbReference>
<evidence type="ECO:0000256" key="3">
    <source>
        <dbReference type="ARBA" id="ARBA00022677"/>
    </source>
</evidence>
<evidence type="ECO:0000313" key="6">
    <source>
        <dbReference type="EMBL" id="CBF80026.1"/>
    </source>
</evidence>
<comment type="subcellular location">
    <subcellularLocation>
        <location evidence="1">Lipid droplet</location>
    </subcellularLocation>
</comment>
<dbReference type="InterPro" id="IPR019363">
    <property type="entry name" value="LDAH"/>
</dbReference>
<feature type="signal peptide" evidence="5">
    <location>
        <begin position="1"/>
        <end position="18"/>
    </location>
</feature>
<evidence type="ECO:0000313" key="7">
    <source>
        <dbReference type="Proteomes" id="UP000000560"/>
    </source>
</evidence>
<evidence type="ECO:0000256" key="4">
    <source>
        <dbReference type="ARBA" id="ARBA00022801"/>
    </source>
</evidence>
<dbReference type="SUPFAM" id="SSF53474">
    <property type="entry name" value="alpha/beta-Hydrolases"/>
    <property type="match status" value="1"/>
</dbReference>
<keyword evidence="4" id="KW-0378">Hydrolase</keyword>
<dbReference type="EMBL" id="BN001304">
    <property type="protein sequence ID" value="CBF80026.1"/>
    <property type="molecule type" value="Genomic_DNA"/>
</dbReference>
<reference evidence="7" key="1">
    <citation type="journal article" date="2005" name="Nature">
        <title>Sequencing of Aspergillus nidulans and comparative analysis with A. fumigatus and A. oryzae.</title>
        <authorList>
            <person name="Galagan J.E."/>
            <person name="Calvo S.E."/>
            <person name="Cuomo C."/>
            <person name="Ma L.J."/>
            <person name="Wortman J.R."/>
            <person name="Batzoglou S."/>
            <person name="Lee S.I."/>
            <person name="Basturkmen M."/>
            <person name="Spevak C.C."/>
            <person name="Clutterbuck J."/>
            <person name="Kapitonov V."/>
            <person name="Jurka J."/>
            <person name="Scazzocchio C."/>
            <person name="Farman M."/>
            <person name="Butler J."/>
            <person name="Purcell S."/>
            <person name="Harris S."/>
            <person name="Braus G.H."/>
            <person name="Draht O."/>
            <person name="Busch S."/>
            <person name="D'Enfert C."/>
            <person name="Bouchier C."/>
            <person name="Goldman G.H."/>
            <person name="Bell-Pedersen D."/>
            <person name="Griffiths-Jones S."/>
            <person name="Doonan J.H."/>
            <person name="Yu J."/>
            <person name="Vienken K."/>
            <person name="Pain A."/>
            <person name="Freitag M."/>
            <person name="Selker E.U."/>
            <person name="Archer D.B."/>
            <person name="Penalva M.A."/>
            <person name="Oakley B.R."/>
            <person name="Momany M."/>
            <person name="Tanaka T."/>
            <person name="Kumagai T."/>
            <person name="Asai K."/>
            <person name="Machida M."/>
            <person name="Nierman W.C."/>
            <person name="Denning D.W."/>
            <person name="Caddick M."/>
            <person name="Hynes M."/>
            <person name="Paoletti M."/>
            <person name="Fischer R."/>
            <person name="Miller B."/>
            <person name="Dyer P."/>
            <person name="Sachs M.S."/>
            <person name="Osmani S.A."/>
            <person name="Birren B.W."/>
        </authorList>
    </citation>
    <scope>NUCLEOTIDE SEQUENCE [LARGE SCALE GENOMIC DNA]</scope>
    <source>
        <strain evidence="7">FGSC A4 / ATCC 38163 / CBS 112.46 / NRRL 194 / M139</strain>
    </source>
</reference>
<dbReference type="AlphaFoldDB" id="Q5AVD3"/>
<dbReference type="GO" id="GO:0005811">
    <property type="term" value="C:lipid droplet"/>
    <property type="evidence" value="ECO:0000318"/>
    <property type="project" value="GO_Central"/>
</dbReference>
<sequence>MSVCNWFVVLAWIAHSHGGSGPALDSRQVTYSLSKLSPAQLQSLEDITSSSPRVQNDHFKPEPKSTYFIYTTFIHRVSSTPTTLPLYNQDRNDPARTPHRRRQFLPQNTITRRLISYYHVFLSLLSKNIASSQLACHNGVHIVGYSLAGFELETGAVQNEDGRQIYDLEEQICFVQRRLRENMRRLRADPTVSKHHDLGSDAATETETPKPKVILIGHSVGTYIAMEILRRHLERQSTPSDDDDVAVDFEIAGGIMLFPTVLDIAKSPSGQKLTFLLRIIPQLALMVSIFAWVLTTVLPDGLLRSLVRCVMRSPPEDAVDATTRFLKSRRGVREALHMAADEMRTITSDKWSDDVWGVSRATHKSDAHLTSKPPIQLLFYFGRNDHWVAEKTREEILAARGGMRTGHGPKMVVCEESVPHAFCLRHNEIMARKVADMVQEVLN</sequence>
<dbReference type="OMA" id="AINDWIF"/>
<reference evidence="7" key="2">
    <citation type="journal article" date="2009" name="Fungal Genet. Biol.">
        <title>The 2008 update of the Aspergillus nidulans genome annotation: a community effort.</title>
        <authorList>
            <person name="Wortman J.R."/>
            <person name="Gilsenan J.M."/>
            <person name="Joardar V."/>
            <person name="Deegan J."/>
            <person name="Clutterbuck J."/>
            <person name="Andersen M.R."/>
            <person name="Archer D."/>
            <person name="Bencina M."/>
            <person name="Braus G."/>
            <person name="Coutinho P."/>
            <person name="von Dohren H."/>
            <person name="Doonan J."/>
            <person name="Driessen A.J."/>
            <person name="Durek P."/>
            <person name="Espeso E."/>
            <person name="Fekete E."/>
            <person name="Flipphi M."/>
            <person name="Estrada C.G."/>
            <person name="Geysens S."/>
            <person name="Goldman G."/>
            <person name="de Groot P.W."/>
            <person name="Hansen K."/>
            <person name="Harris S.D."/>
            <person name="Heinekamp T."/>
            <person name="Helmstaedt K."/>
            <person name="Henrissat B."/>
            <person name="Hofmann G."/>
            <person name="Homan T."/>
            <person name="Horio T."/>
            <person name="Horiuchi H."/>
            <person name="James S."/>
            <person name="Jones M."/>
            <person name="Karaffa L."/>
            <person name="Karanyi Z."/>
            <person name="Kato M."/>
            <person name="Keller N."/>
            <person name="Kelly D.E."/>
            <person name="Kiel J.A."/>
            <person name="Kim J.M."/>
            <person name="van der Klei I.J."/>
            <person name="Klis F.M."/>
            <person name="Kovalchuk A."/>
            <person name="Krasevec N."/>
            <person name="Kubicek C.P."/>
            <person name="Liu B."/>
            <person name="Maccabe A."/>
            <person name="Meyer V."/>
            <person name="Mirabito P."/>
            <person name="Miskei M."/>
            <person name="Mos M."/>
            <person name="Mullins J."/>
            <person name="Nelson D.R."/>
            <person name="Nielsen J."/>
            <person name="Oakley B.R."/>
            <person name="Osmani S.A."/>
            <person name="Pakula T."/>
            <person name="Paszewski A."/>
            <person name="Paulsen I."/>
            <person name="Pilsyk S."/>
            <person name="Pocsi I."/>
            <person name="Punt P.J."/>
            <person name="Ram A.F."/>
            <person name="Ren Q."/>
            <person name="Robellet X."/>
            <person name="Robson G."/>
            <person name="Seiboth B."/>
            <person name="van Solingen P."/>
            <person name="Specht T."/>
            <person name="Sun J."/>
            <person name="Taheri-Talesh N."/>
            <person name="Takeshita N."/>
            <person name="Ussery D."/>
            <person name="vanKuyk P.A."/>
            <person name="Visser H."/>
            <person name="van de Vondervoort P.J."/>
            <person name="de Vries R.P."/>
            <person name="Walton J."/>
            <person name="Xiang X."/>
            <person name="Xiong Y."/>
            <person name="Zeng A.P."/>
            <person name="Brandt B.W."/>
            <person name="Cornell M.J."/>
            <person name="van den Hondel C.A."/>
            <person name="Visser J."/>
            <person name="Oliver S.G."/>
            <person name="Turner G."/>
        </authorList>
    </citation>
    <scope>GENOME REANNOTATION</scope>
    <source>
        <strain evidence="7">FGSC A4 / ATCC 38163 / CBS 112.46 / NRRL 194 / M139</strain>
    </source>
</reference>
<dbReference type="RefSeq" id="XP_681016.1">
    <property type="nucleotide sequence ID" value="XM_675924.1"/>
</dbReference>
<dbReference type="GeneID" id="2869425"/>
<dbReference type="InterPro" id="IPR029058">
    <property type="entry name" value="AB_hydrolase_fold"/>
</dbReference>
<dbReference type="HOGENOM" id="CLU_018394_3_0_1"/>
<protein>
    <recommendedName>
        <fullName evidence="8">AB hydrolase-1 domain-containing protein</fullName>
    </recommendedName>
</protein>
<accession>C8VDL4</accession>
<organism evidence="6 7">
    <name type="scientific">Emericella nidulans (strain FGSC A4 / ATCC 38163 / CBS 112.46 / NRRL 194 / M139)</name>
    <name type="common">Aspergillus nidulans</name>
    <dbReference type="NCBI Taxonomy" id="227321"/>
    <lineage>
        <taxon>Eukaryota</taxon>
        <taxon>Fungi</taxon>
        <taxon>Dikarya</taxon>
        <taxon>Ascomycota</taxon>
        <taxon>Pezizomycotina</taxon>
        <taxon>Eurotiomycetes</taxon>
        <taxon>Eurotiomycetidae</taxon>
        <taxon>Eurotiales</taxon>
        <taxon>Aspergillaceae</taxon>
        <taxon>Aspergillus</taxon>
        <taxon>Aspergillus subgen. Nidulantes</taxon>
    </lineage>
</organism>
<feature type="chain" id="PRO_5010168533" description="AB hydrolase-1 domain-containing protein" evidence="5">
    <location>
        <begin position="19"/>
        <end position="443"/>
    </location>
</feature>
<accession>Q5AVD3</accession>
<gene>
    <name evidence="6" type="ORF">ANIA_07747</name>
</gene>
<keyword evidence="7" id="KW-1185">Reference proteome</keyword>
<evidence type="ECO:0000256" key="2">
    <source>
        <dbReference type="ARBA" id="ARBA00008300"/>
    </source>
</evidence>